<evidence type="ECO:0000256" key="4">
    <source>
        <dbReference type="ARBA" id="ARBA00022603"/>
    </source>
</evidence>
<evidence type="ECO:0000259" key="8">
    <source>
        <dbReference type="Pfam" id="PF00590"/>
    </source>
</evidence>
<dbReference type="InterPro" id="IPR006364">
    <property type="entry name" value="CobI/CbiL/CobIJ_dom"/>
</dbReference>
<dbReference type="CDD" id="cd11645">
    <property type="entry name" value="Precorrin_2_C20_MT"/>
    <property type="match status" value="1"/>
</dbReference>
<keyword evidence="3" id="KW-0169">Cobalamin biosynthesis</keyword>
<dbReference type="OrthoDB" id="9804789at2"/>
<gene>
    <name evidence="9" type="ORF">EDC14_10046</name>
</gene>
<dbReference type="PANTHER" id="PTHR43467:SF2">
    <property type="entry name" value="COBALT-PRECORRIN-2 C(20)-METHYLTRANSFERASE"/>
    <property type="match status" value="1"/>
</dbReference>
<accession>A0A4R1S6K1</accession>
<evidence type="ECO:0000256" key="3">
    <source>
        <dbReference type="ARBA" id="ARBA00022573"/>
    </source>
</evidence>
<evidence type="ECO:0000256" key="7">
    <source>
        <dbReference type="PIRNR" id="PIRNR036427"/>
    </source>
</evidence>
<dbReference type="SUPFAM" id="SSF53790">
    <property type="entry name" value="Tetrapyrrole methylase"/>
    <property type="match status" value="1"/>
</dbReference>
<comment type="similarity">
    <text evidence="2 7">Belongs to the precorrin methyltransferase family.</text>
</comment>
<dbReference type="GO" id="GO:0032259">
    <property type="term" value="P:methylation"/>
    <property type="evidence" value="ECO:0007669"/>
    <property type="project" value="UniProtKB-KW"/>
</dbReference>
<dbReference type="NCBIfam" id="TIGR01467">
    <property type="entry name" value="cobI_cbiL"/>
    <property type="match status" value="1"/>
</dbReference>
<dbReference type="AlphaFoldDB" id="A0A4R1S6K1"/>
<dbReference type="Pfam" id="PF00590">
    <property type="entry name" value="TP_methylase"/>
    <property type="match status" value="1"/>
</dbReference>
<dbReference type="EMBL" id="SLUN01000004">
    <property type="protein sequence ID" value="TCL74072.1"/>
    <property type="molecule type" value="Genomic_DNA"/>
</dbReference>
<comment type="pathway">
    <text evidence="1">Cofactor biosynthesis; adenosylcobalamin biosynthesis.</text>
</comment>
<organism evidence="9 10">
    <name type="scientific">Hydrogenispora ethanolica</name>
    <dbReference type="NCBI Taxonomy" id="1082276"/>
    <lineage>
        <taxon>Bacteria</taxon>
        <taxon>Bacillati</taxon>
        <taxon>Bacillota</taxon>
        <taxon>Hydrogenispora</taxon>
    </lineage>
</organism>
<dbReference type="Gene3D" id="3.30.950.10">
    <property type="entry name" value="Methyltransferase, Cobalt-precorrin-4 Transmethylase, Domain 2"/>
    <property type="match status" value="1"/>
</dbReference>
<evidence type="ECO:0000256" key="6">
    <source>
        <dbReference type="ARBA" id="ARBA00022691"/>
    </source>
</evidence>
<keyword evidence="10" id="KW-1185">Reference proteome</keyword>
<keyword evidence="6" id="KW-0949">S-adenosyl-L-methionine</keyword>
<dbReference type="PIRSF" id="PIRSF036427">
    <property type="entry name" value="Precrrn-2_mtase"/>
    <property type="match status" value="1"/>
</dbReference>
<dbReference type="RefSeq" id="WP_132013012.1">
    <property type="nucleotide sequence ID" value="NZ_SLUN01000004.1"/>
</dbReference>
<evidence type="ECO:0000256" key="2">
    <source>
        <dbReference type="ARBA" id="ARBA00005879"/>
    </source>
</evidence>
<feature type="domain" description="Tetrapyrrole methylase" evidence="8">
    <location>
        <begin position="4"/>
        <end position="208"/>
    </location>
</feature>
<name>A0A4R1S6K1_HYDET</name>
<dbReference type="InterPro" id="IPR014776">
    <property type="entry name" value="4pyrrole_Mease_sub2"/>
</dbReference>
<dbReference type="UniPathway" id="UPA00148"/>
<dbReference type="GO" id="GO:0009236">
    <property type="term" value="P:cobalamin biosynthetic process"/>
    <property type="evidence" value="ECO:0007669"/>
    <property type="project" value="UniProtKB-UniRule"/>
</dbReference>
<protein>
    <submittedName>
        <fullName evidence="9">Precorrin-2/cobalt-factor-2 C20-methyltransferase</fullName>
    </submittedName>
</protein>
<dbReference type="Proteomes" id="UP000295008">
    <property type="component" value="Unassembled WGS sequence"/>
</dbReference>
<dbReference type="InterPro" id="IPR014777">
    <property type="entry name" value="4pyrrole_Mease_sub1"/>
</dbReference>
<evidence type="ECO:0000313" key="10">
    <source>
        <dbReference type="Proteomes" id="UP000295008"/>
    </source>
</evidence>
<keyword evidence="4 9" id="KW-0489">Methyltransferase</keyword>
<dbReference type="Gene3D" id="3.40.1010.10">
    <property type="entry name" value="Cobalt-precorrin-4 Transmethylase, Domain 1"/>
    <property type="match status" value="1"/>
</dbReference>
<keyword evidence="5 9" id="KW-0808">Transferase</keyword>
<sequence length="233" mass="25044">MGVFYGVGLGPGDPELLSIKGLAVLKRAGRIYAPGNHGGQSLAGAIVRHHLPDAPLEYLEMPMTREREALETAWREGAGRILASLSRTDVAFVTLGDPLLYGSYLYLYREIRSADPAVVIRTIPGITGFSAVAARCNVYLTEGSDRLLLLTGTTDPLQFQWYCREFETLVIYKPGADGAGLCELFFASCPAGEGVLVSRCGMAGEAVTPLGPGRTLPPLDYFSIIILHTKGKP</sequence>
<evidence type="ECO:0000313" key="9">
    <source>
        <dbReference type="EMBL" id="TCL74072.1"/>
    </source>
</evidence>
<dbReference type="InterPro" id="IPR000878">
    <property type="entry name" value="4pyrrol_Mease"/>
</dbReference>
<dbReference type="InterPro" id="IPR012382">
    <property type="entry name" value="CobI/CbiL"/>
</dbReference>
<evidence type="ECO:0000256" key="1">
    <source>
        <dbReference type="ARBA" id="ARBA00004953"/>
    </source>
</evidence>
<dbReference type="PANTHER" id="PTHR43467">
    <property type="entry name" value="COBALT-PRECORRIN-2 C(20)-METHYLTRANSFERASE"/>
    <property type="match status" value="1"/>
</dbReference>
<proteinExistence type="inferred from homology"/>
<reference evidence="9 10" key="1">
    <citation type="submission" date="2019-03" db="EMBL/GenBank/DDBJ databases">
        <title>Genomic Encyclopedia of Type Strains, Phase IV (KMG-IV): sequencing the most valuable type-strain genomes for metagenomic binning, comparative biology and taxonomic classification.</title>
        <authorList>
            <person name="Goeker M."/>
        </authorList>
    </citation>
    <scope>NUCLEOTIDE SEQUENCE [LARGE SCALE GENOMIC DNA]</scope>
    <source>
        <strain evidence="9 10">LX-B</strain>
    </source>
</reference>
<dbReference type="GO" id="GO:0030788">
    <property type="term" value="F:precorrin-2 C20-methyltransferase activity"/>
    <property type="evidence" value="ECO:0007669"/>
    <property type="project" value="InterPro"/>
</dbReference>
<evidence type="ECO:0000256" key="5">
    <source>
        <dbReference type="ARBA" id="ARBA00022679"/>
    </source>
</evidence>
<comment type="caution">
    <text evidence="9">The sequence shown here is derived from an EMBL/GenBank/DDBJ whole genome shotgun (WGS) entry which is preliminary data.</text>
</comment>
<dbReference type="InterPro" id="IPR035996">
    <property type="entry name" value="4pyrrol_Methylase_sf"/>
</dbReference>